<keyword evidence="4" id="KW-1185">Reference proteome</keyword>
<dbReference type="AlphaFoldDB" id="A0A133KCN3"/>
<dbReference type="RefSeq" id="WP_060929708.1">
    <property type="nucleotide sequence ID" value="NZ_KQ955286.1"/>
</dbReference>
<feature type="region of interest" description="Disordered" evidence="1">
    <location>
        <begin position="272"/>
        <end position="341"/>
    </location>
</feature>
<proteinExistence type="predicted"/>
<protein>
    <recommendedName>
        <fullName evidence="5">LPXTG-motif protein cell wall anchor domain protein</fullName>
    </recommendedName>
</protein>
<name>A0A133KCN3_9FIRM</name>
<feature type="signal peptide" evidence="2">
    <location>
        <begin position="1"/>
        <end position="24"/>
    </location>
</feature>
<evidence type="ECO:0000256" key="2">
    <source>
        <dbReference type="SAM" id="SignalP"/>
    </source>
</evidence>
<dbReference type="PATRIC" id="fig|33036.3.peg.1493"/>
<dbReference type="EMBL" id="LRPM01000055">
    <property type="protein sequence ID" value="KWZ77332.1"/>
    <property type="molecule type" value="Genomic_DNA"/>
</dbReference>
<dbReference type="STRING" id="33036.HMPREF3200_01508"/>
<organism evidence="3 4">
    <name type="scientific">Anaerococcus tetradius</name>
    <dbReference type="NCBI Taxonomy" id="33036"/>
    <lineage>
        <taxon>Bacteria</taxon>
        <taxon>Bacillati</taxon>
        <taxon>Bacillota</taxon>
        <taxon>Tissierellia</taxon>
        <taxon>Tissierellales</taxon>
        <taxon>Peptoniphilaceae</taxon>
        <taxon>Anaerococcus</taxon>
    </lineage>
</organism>
<dbReference type="Proteomes" id="UP000070383">
    <property type="component" value="Unassembled WGS sequence"/>
</dbReference>
<keyword evidence="2" id="KW-0732">Signal</keyword>
<accession>A0A133KCN3</accession>
<evidence type="ECO:0000313" key="3">
    <source>
        <dbReference type="EMBL" id="KWZ77332.1"/>
    </source>
</evidence>
<reference evidence="4" key="1">
    <citation type="submission" date="2016-01" db="EMBL/GenBank/DDBJ databases">
        <authorList>
            <person name="Mitreva M."/>
            <person name="Pepin K.H."/>
            <person name="Mihindukulasuriya K.A."/>
            <person name="Fulton R."/>
            <person name="Fronick C."/>
            <person name="O'Laughlin M."/>
            <person name="Miner T."/>
            <person name="Herter B."/>
            <person name="Rosa B.A."/>
            <person name="Cordes M."/>
            <person name="Tomlinson C."/>
            <person name="Wollam A."/>
            <person name="Palsikar V.B."/>
            <person name="Mardis E.R."/>
            <person name="Wilson R.K."/>
        </authorList>
    </citation>
    <scope>NUCLEOTIDE SEQUENCE [LARGE SCALE GENOMIC DNA]</scope>
    <source>
        <strain evidence="4">MJR8151</strain>
    </source>
</reference>
<evidence type="ECO:0000313" key="4">
    <source>
        <dbReference type="Proteomes" id="UP000070383"/>
    </source>
</evidence>
<comment type="caution">
    <text evidence="3">The sequence shown here is derived from an EMBL/GenBank/DDBJ whole genome shotgun (WGS) entry which is preliminary data.</text>
</comment>
<dbReference type="OrthoDB" id="1689444at2"/>
<feature type="chain" id="PRO_5007456858" description="LPXTG-motif protein cell wall anchor domain protein" evidence="2">
    <location>
        <begin position="25"/>
        <end position="359"/>
    </location>
</feature>
<evidence type="ECO:0008006" key="5">
    <source>
        <dbReference type="Google" id="ProtNLM"/>
    </source>
</evidence>
<sequence length="359" mass="40332">MKKKIIITSLALAMAMVSLKPAHADDSKIASDKTSKIEENQKEEKITETYIIKEIKEGNVILNKKGNDTDLYSIPKDKFDKIGLEEGKVISITSDGKMLMSNPSQFAKIFEIKEEKADEKKITENFTVKEINDKTVTVEKEGSEGELYSLEKKYFKEDVQVGDKYAISHNDVVMTSFPAIFGKIYEVKEIEAKKEMANVTKIYKVVEVNKDAYTIEYLSEGDGSGLIENSGDLFTLPKEMVKAELKLGDKLKISHSEEILYSNPAQFTKIEKIEKIEGPKNKASENKKEKPSKEKKEANKKEDKKVDNKEKKKESPQNNKGKAPSKNPKKNPKTGVLTSLLPLTILTLSTAGLKLSKKK</sequence>
<gene>
    <name evidence="3" type="ORF">HMPREF3200_01508</name>
</gene>
<evidence type="ECO:0000256" key="1">
    <source>
        <dbReference type="SAM" id="MobiDB-lite"/>
    </source>
</evidence>
<feature type="compositionally biased region" description="Basic and acidic residues" evidence="1">
    <location>
        <begin position="272"/>
        <end position="315"/>
    </location>
</feature>